<protein>
    <recommendedName>
        <fullName evidence="2">RNase H type-1 domain-containing protein</fullName>
    </recommendedName>
</protein>
<evidence type="ECO:0008006" key="2">
    <source>
        <dbReference type="Google" id="ProtNLM"/>
    </source>
</evidence>
<dbReference type="AlphaFoldDB" id="A0A0G4FGC5"/>
<evidence type="ECO:0000313" key="1">
    <source>
        <dbReference type="EMBL" id="CEM12468.1"/>
    </source>
</evidence>
<sequence>MWGLKKVRVIVYTDSGPLHDQFRSGKAQTDATMQGVLGWCIQKMRVLGADLQWIARSRNVANVMTKCALPGHSLGSPGVNPQVLVDGDLGTPAGNIH</sequence>
<dbReference type="EMBL" id="CDMZ01000353">
    <property type="protein sequence ID" value="CEM12468.1"/>
    <property type="molecule type" value="Genomic_DNA"/>
</dbReference>
<organism evidence="1">
    <name type="scientific">Chromera velia CCMP2878</name>
    <dbReference type="NCBI Taxonomy" id="1169474"/>
    <lineage>
        <taxon>Eukaryota</taxon>
        <taxon>Sar</taxon>
        <taxon>Alveolata</taxon>
        <taxon>Colpodellida</taxon>
        <taxon>Chromeraceae</taxon>
        <taxon>Chromera</taxon>
    </lineage>
</organism>
<name>A0A0G4FGC5_9ALVE</name>
<proteinExistence type="predicted"/>
<gene>
    <name evidence="1" type="ORF">Cvel_16879</name>
</gene>
<dbReference type="VEuPathDB" id="CryptoDB:Cvel_16879"/>
<reference evidence="1" key="1">
    <citation type="submission" date="2014-11" db="EMBL/GenBank/DDBJ databases">
        <authorList>
            <person name="Otto D Thomas"/>
            <person name="Naeem Raeece"/>
        </authorList>
    </citation>
    <scope>NUCLEOTIDE SEQUENCE</scope>
</reference>
<accession>A0A0G4FGC5</accession>